<dbReference type="PANTHER" id="PTHR47577">
    <property type="entry name" value="THAP DOMAIN-CONTAINING PROTEIN 6"/>
    <property type="match status" value="1"/>
</dbReference>
<feature type="coiled-coil region" evidence="1">
    <location>
        <begin position="65"/>
        <end position="92"/>
    </location>
</feature>
<dbReference type="Pfam" id="PF21788">
    <property type="entry name" value="TNP-like_GBD"/>
    <property type="match status" value="1"/>
</dbReference>
<dbReference type="Pfam" id="PF21787">
    <property type="entry name" value="TNP-like_RNaseH_N"/>
    <property type="match status" value="1"/>
</dbReference>
<feature type="region of interest" description="Disordered" evidence="2">
    <location>
        <begin position="1"/>
        <end position="20"/>
    </location>
</feature>
<accession>A0A1Y1MGQ8</accession>
<dbReference type="EMBL" id="GEZM01031182">
    <property type="protein sequence ID" value="JAV84992.1"/>
    <property type="molecule type" value="Transcribed_RNA"/>
</dbReference>
<organism evidence="7">
    <name type="scientific">Photinus pyralis</name>
    <name type="common">Common eastern firefly</name>
    <name type="synonym">Lampyris pyralis</name>
    <dbReference type="NCBI Taxonomy" id="7054"/>
    <lineage>
        <taxon>Eukaryota</taxon>
        <taxon>Metazoa</taxon>
        <taxon>Ecdysozoa</taxon>
        <taxon>Arthropoda</taxon>
        <taxon>Hexapoda</taxon>
        <taxon>Insecta</taxon>
        <taxon>Pterygota</taxon>
        <taxon>Neoptera</taxon>
        <taxon>Endopterygota</taxon>
        <taxon>Coleoptera</taxon>
        <taxon>Polyphaga</taxon>
        <taxon>Elateriformia</taxon>
        <taxon>Elateroidea</taxon>
        <taxon>Lampyridae</taxon>
        <taxon>Lampyrinae</taxon>
        <taxon>Photinus</taxon>
    </lineage>
</organism>
<dbReference type="EMBL" id="GEZM01031181">
    <property type="protein sequence ID" value="JAV84993.1"/>
    <property type="molecule type" value="Transcribed_RNA"/>
</dbReference>
<evidence type="ECO:0000259" key="4">
    <source>
        <dbReference type="Pfam" id="PF21787"/>
    </source>
</evidence>
<protein>
    <recommendedName>
        <fullName evidence="8">THAP-type domain-containing protein</fullName>
    </recommendedName>
</protein>
<feature type="domain" description="THAP9-like helix-turn-helix" evidence="3">
    <location>
        <begin position="95"/>
        <end position="173"/>
    </location>
</feature>
<evidence type="ECO:0000259" key="6">
    <source>
        <dbReference type="Pfam" id="PF21789"/>
    </source>
</evidence>
<proteinExistence type="predicted"/>
<evidence type="ECO:0000259" key="5">
    <source>
        <dbReference type="Pfam" id="PF21788"/>
    </source>
</evidence>
<dbReference type="InterPro" id="IPR048367">
    <property type="entry name" value="TNP-like_RNaseH_C"/>
</dbReference>
<dbReference type="EMBL" id="GEZM01031187">
    <property type="protein sequence ID" value="JAV84982.1"/>
    <property type="molecule type" value="Transcribed_RNA"/>
</dbReference>
<dbReference type="EMBL" id="GEZM01031186">
    <property type="protein sequence ID" value="JAV84983.1"/>
    <property type="molecule type" value="Transcribed_RNA"/>
</dbReference>
<sequence>MVAAVDVTSKECEPSTSTSDQRCLYPIPTKRRRIYNARYIGDVRVEDLESPRRRKRFWFSAVTTIKNQRLEIKALKQKNKRLQLKVTNMNSLLIHLRNKKLITNNTQDLLMNLSSDALQQIVTRKLQNPTTKKYSPSLRAFALTLQFYSSKAYNYVRKTFQNVLPHPATLRKWYTVVDAKPGFTKEAFDVLQLHSKNNNVICNLVVDEMAIMQKVEWDGKQFHGFVDIGTNYCNEDDYLPEARNVLVLMLVALNSNWKIPVGYFLISSLDAQQRSNLIQHCLKLCHESNVKIYSLTFDGAAVNIAMCTELGACFKYGQTFKPYIYHPTTKEKIYVMWDACHMLKLIRNTFCDKNTIQDPAGNLIKWDFLSKLQNYQEREGLHAANKLSNRHINFKNEKMNVKLAAQTLSSSVASALLYCEKQIKLPEFQGAESTAYFCEIINNAFDLLNSRNKFSKKEFNQCMSQTTCEAYIQYINGCIKYIAQLKTSDNMLLINSTRKTGFLGIIICLTNLIDIYKTLIQKTSMTYLLSYKLSQDHLEVFFSAVRSYGGNSNNPTALQFLRIYKRMLVRHEVWGSQFGNCIDYQSVTILHVTSAHVREPVDYLIDTSTLEIDHDDITLDHAYHDSFGLNPYINDVVGYMSGFVVRKVRKGLDCEICLNDIVSKDSSSLLINIKDRGGLTKASKDVHRLCLLCERVCRQTEACIFVKNNIKLYLACQTKFLVDSNIFSSFAMQQHMLNQTVLNNHRNQLIDVIIQTYINIRLHYFAKLASERENRIRKFYNHLTLFKNE</sequence>
<evidence type="ECO:0000256" key="2">
    <source>
        <dbReference type="SAM" id="MobiDB-lite"/>
    </source>
</evidence>
<evidence type="ECO:0000259" key="3">
    <source>
        <dbReference type="Pfam" id="PF12017"/>
    </source>
</evidence>
<feature type="domain" description="Transposable element P transposase-like RNase H C-terminal" evidence="6">
    <location>
        <begin position="531"/>
        <end position="565"/>
    </location>
</feature>
<dbReference type="InterPro" id="IPR048366">
    <property type="entry name" value="TNP-like_GBD"/>
</dbReference>
<dbReference type="AlphaFoldDB" id="A0A1Y1MGQ8"/>
<dbReference type="InterPro" id="IPR048365">
    <property type="entry name" value="TNP-like_RNaseH_N"/>
</dbReference>
<name>A0A1Y1MGQ8_PHOPY</name>
<dbReference type="PANTHER" id="PTHR47577:SF2">
    <property type="entry name" value="THAP DOMAIN CONTAINING 9"/>
    <property type="match status" value="1"/>
</dbReference>
<evidence type="ECO:0008006" key="8">
    <source>
        <dbReference type="Google" id="ProtNLM"/>
    </source>
</evidence>
<dbReference type="Pfam" id="PF21789">
    <property type="entry name" value="TNP-like_RNaseH_C"/>
    <property type="match status" value="1"/>
</dbReference>
<keyword evidence="1" id="KW-0175">Coiled coil</keyword>
<reference evidence="7" key="1">
    <citation type="journal article" date="2016" name="Sci. Rep.">
        <title>Molecular characterization of firefly nuptial gifts: a multi-omics approach sheds light on postcopulatory sexual selection.</title>
        <authorList>
            <person name="Al-Wathiqui N."/>
            <person name="Fallon T.R."/>
            <person name="South A."/>
            <person name="Weng J.K."/>
            <person name="Lewis S.M."/>
        </authorList>
    </citation>
    <scope>NUCLEOTIDE SEQUENCE</scope>
</reference>
<dbReference type="InterPro" id="IPR021896">
    <property type="entry name" value="THAP9-like_HTH"/>
</dbReference>
<feature type="domain" description="Transposable element P transposase-like RNase H" evidence="4">
    <location>
        <begin position="179"/>
        <end position="311"/>
    </location>
</feature>
<evidence type="ECO:0000313" key="7">
    <source>
        <dbReference type="EMBL" id="JAV84992.1"/>
    </source>
</evidence>
<dbReference type="EMBL" id="GEZM01031184">
    <property type="protein sequence ID" value="JAV84987.1"/>
    <property type="molecule type" value="Transcribed_RNA"/>
</dbReference>
<dbReference type="Pfam" id="PF12017">
    <property type="entry name" value="Tnp_P_element"/>
    <property type="match status" value="1"/>
</dbReference>
<evidence type="ECO:0000256" key="1">
    <source>
        <dbReference type="SAM" id="Coils"/>
    </source>
</evidence>
<dbReference type="EMBL" id="GEZM01031195">
    <property type="protein sequence ID" value="JAV84970.1"/>
    <property type="molecule type" value="Transcribed_RNA"/>
</dbReference>
<feature type="domain" description="Transposable element P transposase-like GTP-binding insertion" evidence="5">
    <location>
        <begin position="340"/>
        <end position="457"/>
    </location>
</feature>